<dbReference type="AlphaFoldDB" id="A0A5J4RAZ9"/>
<proteinExistence type="predicted"/>
<dbReference type="EMBL" id="SNRY01001578">
    <property type="protein sequence ID" value="KAA6329903.1"/>
    <property type="molecule type" value="Genomic_DNA"/>
</dbReference>
<reference evidence="2" key="1">
    <citation type="submission" date="2019-03" db="EMBL/GenBank/DDBJ databases">
        <title>Single cell metagenomics reveals metabolic interactions within the superorganism composed of flagellate Streblomastix strix and complex community of Bacteroidetes bacteria on its surface.</title>
        <authorList>
            <person name="Treitli S.C."/>
            <person name="Kolisko M."/>
            <person name="Husnik F."/>
            <person name="Keeling P."/>
            <person name="Hampl V."/>
        </authorList>
    </citation>
    <scope>NUCLEOTIDE SEQUENCE</scope>
    <source>
        <strain evidence="2">STM</strain>
    </source>
</reference>
<sequence length="332" mass="35680">MVCNSRITISMFLLGLFTIFPAVSQEESANETAAVPFLRIVPEARSEAMGGMGNVASLGTGGIFNNASANLFHTGRGGVEVSLSARRQMPDASLYSAGGYYHIDSKNSISLGARYFMNPEIAETTNEYGDIMVNKMRPKEMAFEMAYGRKLGKNIAASLTMRYIYSDLGSIRGSAKAANATAFDLGVFYTKKCALVDSAKWAVGFQASNFGTKIKYLNQENSLPGKVQLGGTLFLPFSENHQLTGSSNVGYWLQPSDAAGLEAAVGVEYAFFKRGFLRAGYHVGDESTGYGNFATVGAGVSVGLIKLDGSYWIGASNEEFKNSLYFTMGIGF</sequence>
<dbReference type="Pfam" id="PF19572">
    <property type="entry name" value="PorV"/>
    <property type="match status" value="1"/>
</dbReference>
<feature type="domain" description="Type IX secretion system protein PorV" evidence="1">
    <location>
        <begin position="25"/>
        <end position="255"/>
    </location>
</feature>
<evidence type="ECO:0000259" key="1">
    <source>
        <dbReference type="Pfam" id="PF19572"/>
    </source>
</evidence>
<comment type="caution">
    <text evidence="2">The sequence shown here is derived from an EMBL/GenBank/DDBJ whole genome shotgun (WGS) entry which is preliminary data.</text>
</comment>
<dbReference type="InterPro" id="IPR045741">
    <property type="entry name" value="PorV"/>
</dbReference>
<dbReference type="NCBIfam" id="NF033709">
    <property type="entry name" value="PorV_fam"/>
    <property type="match status" value="1"/>
</dbReference>
<organism evidence="2">
    <name type="scientific">termite gut metagenome</name>
    <dbReference type="NCBI Taxonomy" id="433724"/>
    <lineage>
        <taxon>unclassified sequences</taxon>
        <taxon>metagenomes</taxon>
        <taxon>organismal metagenomes</taxon>
    </lineage>
</organism>
<accession>A0A5J4RAZ9</accession>
<protein>
    <recommendedName>
        <fullName evidence="1">Type IX secretion system protein PorV domain-containing protein</fullName>
    </recommendedName>
</protein>
<gene>
    <name evidence="2" type="ORF">EZS27_021333</name>
</gene>
<name>A0A5J4RAZ9_9ZZZZ</name>
<evidence type="ECO:0000313" key="2">
    <source>
        <dbReference type="EMBL" id="KAA6329903.1"/>
    </source>
</evidence>